<dbReference type="EMBL" id="JXKH01000006">
    <property type="protein sequence ID" value="OJG17890.1"/>
    <property type="molecule type" value="Genomic_DNA"/>
</dbReference>
<evidence type="ECO:0000256" key="2">
    <source>
        <dbReference type="ARBA" id="ARBA00022840"/>
    </source>
</evidence>
<feature type="domain" description="ABC transporter" evidence="3">
    <location>
        <begin position="21"/>
        <end position="234"/>
    </location>
</feature>
<dbReference type="InterPro" id="IPR027417">
    <property type="entry name" value="P-loop_NTPase"/>
</dbReference>
<dbReference type="Proteomes" id="UP000181884">
    <property type="component" value="Unassembled WGS sequence"/>
</dbReference>
<dbReference type="PROSITE" id="PS50893">
    <property type="entry name" value="ABC_TRANSPORTER_2"/>
    <property type="match status" value="1"/>
</dbReference>
<evidence type="ECO:0000256" key="1">
    <source>
        <dbReference type="ARBA" id="ARBA00022741"/>
    </source>
</evidence>
<protein>
    <recommendedName>
        <fullName evidence="3">ABC transporter domain-containing protein</fullName>
    </recommendedName>
</protein>
<dbReference type="PANTHER" id="PTHR43158:SF7">
    <property type="entry name" value="ABC TRANSPORTER, ATP-BINDING PROTEIN"/>
    <property type="match status" value="1"/>
</dbReference>
<keyword evidence="5" id="KW-1185">Reference proteome</keyword>
<keyword evidence="2" id="KW-0067">ATP-binding</keyword>
<evidence type="ECO:0000313" key="4">
    <source>
        <dbReference type="EMBL" id="OJG17890.1"/>
    </source>
</evidence>
<name>A0A1L8RDM8_9ENTE</name>
<keyword evidence="1" id="KW-0547">Nucleotide-binding</keyword>
<evidence type="ECO:0000313" key="5">
    <source>
        <dbReference type="Proteomes" id="UP000181884"/>
    </source>
</evidence>
<dbReference type="Gene3D" id="3.40.50.300">
    <property type="entry name" value="P-loop containing nucleotide triphosphate hydrolases"/>
    <property type="match status" value="1"/>
</dbReference>
<dbReference type="RefSeq" id="WP_016173373.1">
    <property type="nucleotide sequence ID" value="NZ_JXKH01000006.1"/>
</dbReference>
<dbReference type="GO" id="GO:0005524">
    <property type="term" value="F:ATP binding"/>
    <property type="evidence" value="ECO:0007669"/>
    <property type="project" value="UniProtKB-KW"/>
</dbReference>
<comment type="caution">
    <text evidence="4">The sequence shown here is derived from an EMBL/GenBank/DDBJ whole genome shotgun (WGS) entry which is preliminary data.</text>
</comment>
<dbReference type="PANTHER" id="PTHR43158">
    <property type="entry name" value="SKFA PEPTIDE EXPORT ATP-BINDING PROTEIN SKFE"/>
    <property type="match status" value="1"/>
</dbReference>
<sequence length="235" mass="26965">MVSMVMAQVVGIDTGSNEPMLKLSGFSKSFGNKALFQNVYMDFYQNRIYYIYGENGIGKTTLFRCILGQEKFEGEIYKADSNQFCIFDDTPFFSNLTGLDNIIFFTKNMKIKHQIENLDVQYLNNELLCKSKVATYSLGERKMLALLLARLLNSKILLLDEVLNGLDQSNRVVLFKTIEFLKKQGSLIIMSGHEKLYLDICNEKLWVKNKTIEVVPDKKVRSLFANVKEGDLFVE</sequence>
<proteinExistence type="predicted"/>
<dbReference type="SUPFAM" id="SSF52540">
    <property type="entry name" value="P-loop containing nucleoside triphosphate hydrolases"/>
    <property type="match status" value="1"/>
</dbReference>
<reference evidence="4 5" key="1">
    <citation type="submission" date="2014-12" db="EMBL/GenBank/DDBJ databases">
        <title>Draft genome sequences of 29 type strains of Enterococci.</title>
        <authorList>
            <person name="Zhong Z."/>
            <person name="Sun Z."/>
            <person name="Liu W."/>
            <person name="Zhang W."/>
            <person name="Zhang H."/>
        </authorList>
    </citation>
    <scope>NUCLEOTIDE SEQUENCE [LARGE SCALE GENOMIC DNA]</scope>
    <source>
        <strain evidence="4 5">DSM 17029</strain>
    </source>
</reference>
<dbReference type="AlphaFoldDB" id="A0A1L8RDM8"/>
<gene>
    <name evidence="4" type="ORF">RU97_GL002436</name>
</gene>
<dbReference type="STRING" id="214095.RU97_GL002436"/>
<dbReference type="InterPro" id="IPR003439">
    <property type="entry name" value="ABC_transporter-like_ATP-bd"/>
</dbReference>
<evidence type="ECO:0000259" key="3">
    <source>
        <dbReference type="PROSITE" id="PS50893"/>
    </source>
</evidence>
<dbReference type="SMART" id="SM00382">
    <property type="entry name" value="AAA"/>
    <property type="match status" value="1"/>
</dbReference>
<dbReference type="GO" id="GO:0016887">
    <property type="term" value="F:ATP hydrolysis activity"/>
    <property type="evidence" value="ECO:0007669"/>
    <property type="project" value="InterPro"/>
</dbReference>
<organism evidence="4 5">
    <name type="scientific">Enterococcus canis</name>
    <dbReference type="NCBI Taxonomy" id="214095"/>
    <lineage>
        <taxon>Bacteria</taxon>
        <taxon>Bacillati</taxon>
        <taxon>Bacillota</taxon>
        <taxon>Bacilli</taxon>
        <taxon>Lactobacillales</taxon>
        <taxon>Enterococcaceae</taxon>
        <taxon>Enterococcus</taxon>
    </lineage>
</organism>
<dbReference type="Pfam" id="PF00005">
    <property type="entry name" value="ABC_tran"/>
    <property type="match status" value="1"/>
</dbReference>
<accession>A0A1L8RDM8</accession>
<dbReference type="InterPro" id="IPR003593">
    <property type="entry name" value="AAA+_ATPase"/>
</dbReference>